<evidence type="ECO:0000256" key="3">
    <source>
        <dbReference type="ARBA" id="ARBA00023110"/>
    </source>
</evidence>
<evidence type="ECO:0000313" key="9">
    <source>
        <dbReference type="Proteomes" id="UP000315971"/>
    </source>
</evidence>
<dbReference type="OrthoDB" id="9814548at2"/>
<organism evidence="8 9">
    <name type="scientific">Solitalea koreensis</name>
    <dbReference type="NCBI Taxonomy" id="543615"/>
    <lineage>
        <taxon>Bacteria</taxon>
        <taxon>Pseudomonadati</taxon>
        <taxon>Bacteroidota</taxon>
        <taxon>Sphingobacteriia</taxon>
        <taxon>Sphingobacteriales</taxon>
        <taxon>Sphingobacteriaceae</taxon>
        <taxon>Solitalea</taxon>
    </lineage>
</organism>
<dbReference type="SUPFAM" id="SSF54534">
    <property type="entry name" value="FKBP-like"/>
    <property type="match status" value="2"/>
</dbReference>
<reference evidence="8 9" key="1">
    <citation type="submission" date="2017-05" db="EMBL/GenBank/DDBJ databases">
        <authorList>
            <person name="Varghese N."/>
            <person name="Submissions S."/>
        </authorList>
    </citation>
    <scope>NUCLEOTIDE SEQUENCE [LARGE SCALE GENOMIC DNA]</scope>
    <source>
        <strain evidence="8 9">DSM 21342</strain>
    </source>
</reference>
<evidence type="ECO:0000256" key="1">
    <source>
        <dbReference type="ARBA" id="ARBA00000971"/>
    </source>
</evidence>
<gene>
    <name evidence="8" type="ORF">SAMN06265350_10496</name>
</gene>
<dbReference type="PROSITE" id="PS50059">
    <property type="entry name" value="FKBP_PPIASE"/>
    <property type="match status" value="1"/>
</dbReference>
<accession>A0A521CKT2</accession>
<evidence type="ECO:0000256" key="2">
    <source>
        <dbReference type="ARBA" id="ARBA00006577"/>
    </source>
</evidence>
<dbReference type="RefSeq" id="WP_142603015.1">
    <property type="nucleotide sequence ID" value="NZ_FXSZ01000004.1"/>
</dbReference>
<dbReference type="EC" id="5.2.1.8" evidence="6"/>
<evidence type="ECO:0000313" key="8">
    <source>
        <dbReference type="EMBL" id="SMO59290.1"/>
    </source>
</evidence>
<evidence type="ECO:0000256" key="4">
    <source>
        <dbReference type="ARBA" id="ARBA00023235"/>
    </source>
</evidence>
<dbReference type="EMBL" id="FXSZ01000004">
    <property type="protein sequence ID" value="SMO59290.1"/>
    <property type="molecule type" value="Genomic_DNA"/>
</dbReference>
<dbReference type="Gene3D" id="3.10.50.40">
    <property type="match status" value="2"/>
</dbReference>
<comment type="similarity">
    <text evidence="2 6">Belongs to the FKBP-type PPIase family.</text>
</comment>
<dbReference type="PANTHER" id="PTHR43811">
    <property type="entry name" value="FKBP-TYPE PEPTIDYL-PROLYL CIS-TRANS ISOMERASE FKPA"/>
    <property type="match status" value="1"/>
</dbReference>
<dbReference type="InterPro" id="IPR001179">
    <property type="entry name" value="PPIase_FKBP_dom"/>
</dbReference>
<evidence type="ECO:0000256" key="6">
    <source>
        <dbReference type="RuleBase" id="RU003915"/>
    </source>
</evidence>
<dbReference type="PANTHER" id="PTHR43811:SF19">
    <property type="entry name" value="39 KDA FK506-BINDING NUCLEAR PROTEIN"/>
    <property type="match status" value="1"/>
</dbReference>
<dbReference type="InterPro" id="IPR046357">
    <property type="entry name" value="PPIase_dom_sf"/>
</dbReference>
<keyword evidence="9" id="KW-1185">Reference proteome</keyword>
<sequence length="288" mass="31333">MKAKIAILGLAIAGTLASCNKGGFKKSDVGFMYNIHTDANGEKIKEGDFVKFNMIFKTDKDSVLQSSYQMKRPFEVLVKIDTAMDKEHVMSALTMLGKGDSATFKISTDDLFKGAPEGARPKFLPKGSSLLYTIKVEDVKSKAQMETEFKAKRDKQNAIDKAPIDAYVAAKKLNVTTTASGLRYVITTPGAGDQIKDGDTVIAHYSGTLLNGTKFDSSYDRKEPATFLINEHAVIPGFYESLKLLKKGDKGVFIIPSALAYAEQGAGTIPPNSPLVFELEVIDVKAKK</sequence>
<dbReference type="Proteomes" id="UP000315971">
    <property type="component" value="Unassembled WGS sequence"/>
</dbReference>
<evidence type="ECO:0000256" key="5">
    <source>
        <dbReference type="PROSITE-ProRule" id="PRU00277"/>
    </source>
</evidence>
<evidence type="ECO:0000259" key="7">
    <source>
        <dbReference type="PROSITE" id="PS50059"/>
    </source>
</evidence>
<dbReference type="GO" id="GO:0003755">
    <property type="term" value="F:peptidyl-prolyl cis-trans isomerase activity"/>
    <property type="evidence" value="ECO:0007669"/>
    <property type="project" value="UniProtKB-UniRule"/>
</dbReference>
<protein>
    <recommendedName>
        <fullName evidence="6">Peptidyl-prolyl cis-trans isomerase</fullName>
        <ecNumber evidence="6">5.2.1.8</ecNumber>
    </recommendedName>
</protein>
<dbReference type="AlphaFoldDB" id="A0A521CKT2"/>
<name>A0A521CKT2_9SPHI</name>
<proteinExistence type="inferred from homology"/>
<feature type="domain" description="PPIase FKBP-type" evidence="7">
    <location>
        <begin position="198"/>
        <end position="285"/>
    </location>
</feature>
<keyword evidence="3 5" id="KW-0697">Rotamase</keyword>
<comment type="catalytic activity">
    <reaction evidence="1 5 6">
        <text>[protein]-peptidylproline (omega=180) = [protein]-peptidylproline (omega=0)</text>
        <dbReference type="Rhea" id="RHEA:16237"/>
        <dbReference type="Rhea" id="RHEA-COMP:10747"/>
        <dbReference type="Rhea" id="RHEA-COMP:10748"/>
        <dbReference type="ChEBI" id="CHEBI:83833"/>
        <dbReference type="ChEBI" id="CHEBI:83834"/>
        <dbReference type="EC" id="5.2.1.8"/>
    </reaction>
</comment>
<dbReference type="Pfam" id="PF00254">
    <property type="entry name" value="FKBP_C"/>
    <property type="match status" value="1"/>
</dbReference>
<keyword evidence="4 5" id="KW-0413">Isomerase</keyword>
<dbReference type="PROSITE" id="PS51257">
    <property type="entry name" value="PROKAR_LIPOPROTEIN"/>
    <property type="match status" value="1"/>
</dbReference>